<evidence type="ECO:0000256" key="12">
    <source>
        <dbReference type="ARBA" id="ARBA00045509"/>
    </source>
</evidence>
<dbReference type="SUPFAM" id="SSF53448">
    <property type="entry name" value="Nucleotide-diphospho-sugar transferases"/>
    <property type="match status" value="1"/>
</dbReference>
<dbReference type="PROSITE" id="PS01295">
    <property type="entry name" value="ISPD"/>
    <property type="match status" value="1"/>
</dbReference>
<keyword evidence="18" id="KW-1185">Reference proteome</keyword>
<evidence type="ECO:0000256" key="14">
    <source>
        <dbReference type="ARBA" id="ARBA00048814"/>
    </source>
</evidence>
<dbReference type="EC" id="2.7.7.40" evidence="5"/>
<comment type="similarity">
    <text evidence="3">Belongs to the IspD/TarI cytidylyltransferase family. IspD subfamily.</text>
</comment>
<feature type="domain" description="D-ribitol-5-phosphate cytidylyltransferase C-terminal" evidence="16">
    <location>
        <begin position="320"/>
        <end position="385"/>
    </location>
</feature>
<evidence type="ECO:0000256" key="3">
    <source>
        <dbReference type="ARBA" id="ARBA00009789"/>
    </source>
</evidence>
<evidence type="ECO:0000256" key="8">
    <source>
        <dbReference type="ARBA" id="ARBA00022679"/>
    </source>
</evidence>
<comment type="subcellular location">
    <subcellularLocation>
        <location evidence="1">Cytoplasm</location>
        <location evidence="1">Cytosol</location>
    </subcellularLocation>
</comment>
<evidence type="ECO:0000256" key="2">
    <source>
        <dbReference type="ARBA" id="ARBA00004922"/>
    </source>
</evidence>
<evidence type="ECO:0000259" key="16">
    <source>
        <dbReference type="Pfam" id="PF18706"/>
    </source>
</evidence>
<name>A0AA35L2D6_9SAUR</name>
<dbReference type="PANTHER" id="PTHR43015:SF1">
    <property type="entry name" value="D-RIBITOL-5-PHOSPHATE CYTIDYLYLTRANSFERASE"/>
    <property type="match status" value="1"/>
</dbReference>
<evidence type="ECO:0000256" key="11">
    <source>
        <dbReference type="ARBA" id="ARBA00032606"/>
    </source>
</evidence>
<dbReference type="FunFam" id="3.90.550.10:FF:000080">
    <property type="entry name" value="D-ribitol-5-phosphate cytidylyltransferase isoform X1"/>
    <property type="match status" value="1"/>
</dbReference>
<protein>
    <recommendedName>
        <fullName evidence="6">D-ribitol-5-phosphate cytidylyltransferase</fullName>
        <ecNumber evidence="5">2.7.7.40</ecNumber>
    </recommendedName>
    <alternativeName>
        <fullName evidence="10">2-C-methyl-D-erythritol 4-phosphate cytidylyltransferase-like protein</fullName>
    </alternativeName>
    <alternativeName>
        <fullName evidence="11">Isoprenoid synthase domain-containing protein</fullName>
    </alternativeName>
</protein>
<dbReference type="InterPro" id="IPR034683">
    <property type="entry name" value="IspD/TarI"/>
</dbReference>
<evidence type="ECO:0000313" key="17">
    <source>
        <dbReference type="EMBL" id="CAI5788631.1"/>
    </source>
</evidence>
<proteinExistence type="inferred from homology"/>
<dbReference type="GO" id="GO:0035269">
    <property type="term" value="P:protein O-linked glycosylation via mannose"/>
    <property type="evidence" value="ECO:0007669"/>
    <property type="project" value="TreeGrafter"/>
</dbReference>
<dbReference type="AlphaFoldDB" id="A0AA35L2D6"/>
<dbReference type="InterPro" id="IPR018294">
    <property type="entry name" value="ISPD_synthase_CS"/>
</dbReference>
<comment type="catalytic activity">
    <reaction evidence="14">
        <text>D-ribose 5-phosphate + CTP + H(+) = CDP-D-ribose + diphosphate</text>
        <dbReference type="Rhea" id="RHEA:53872"/>
        <dbReference type="ChEBI" id="CHEBI:15378"/>
        <dbReference type="ChEBI" id="CHEBI:33019"/>
        <dbReference type="ChEBI" id="CHEBI:37563"/>
        <dbReference type="ChEBI" id="CHEBI:78346"/>
        <dbReference type="ChEBI" id="CHEBI:137525"/>
    </reaction>
</comment>
<evidence type="ECO:0000256" key="10">
    <source>
        <dbReference type="ARBA" id="ARBA00031950"/>
    </source>
</evidence>
<dbReference type="PANTHER" id="PTHR43015">
    <property type="entry name" value="D-RIBITOL-5-PHOSPHATE CYTIDYLYLTRANSFERASE"/>
    <property type="match status" value="1"/>
</dbReference>
<organism evidence="17 18">
    <name type="scientific">Podarcis lilfordi</name>
    <name type="common">Lilford's wall lizard</name>
    <dbReference type="NCBI Taxonomy" id="74358"/>
    <lineage>
        <taxon>Eukaryota</taxon>
        <taxon>Metazoa</taxon>
        <taxon>Chordata</taxon>
        <taxon>Craniata</taxon>
        <taxon>Vertebrata</taxon>
        <taxon>Euteleostomi</taxon>
        <taxon>Lepidosauria</taxon>
        <taxon>Squamata</taxon>
        <taxon>Bifurcata</taxon>
        <taxon>Unidentata</taxon>
        <taxon>Episquamata</taxon>
        <taxon>Laterata</taxon>
        <taxon>Lacertibaenia</taxon>
        <taxon>Lacertidae</taxon>
        <taxon>Podarcis</taxon>
    </lineage>
</organism>
<evidence type="ECO:0000256" key="6">
    <source>
        <dbReference type="ARBA" id="ARBA00015848"/>
    </source>
</evidence>
<sequence length="411" mass="45388">MVFATHSQAWGSKVRRAAAAARDKPLLRPWRARNNLFFRGGEERKGATIRISTMELPVTDLREGSCGGKGSEAPRERRPPVSVAAVLPAGGSGERLGGCTPKQFCALLGRPLVSYTVRAMERISWISDIVVVVSPENVEVMKSIIKKYGHKRTTVAEGGMTRHRSIFNGLKKFAESHLLSSPLQKPEVVIIHDAVRPFVEEDILFKVVMAAKEHGAAGAICPLVSTVIASSADGCLDHSLDRAKYRASEMPQAFLFDIIHQAYHQCSDYDLDYGTECLHLALKYSKTNAKLIEGPPDLWKVTYKRDLYAADSLIKDTISQQVCVLTNMKEDAFQVGLHETLKSHVKLVKAISTSLCKNESHLQNILLGQCYNFICINDNLKLQETMDSAAALIMALIRDRNPAYVGQLLVA</sequence>
<dbReference type="Proteomes" id="UP001178461">
    <property type="component" value="Chromosome 12"/>
</dbReference>
<comment type="pathway">
    <text evidence="2">Protein modification; protein glycosylation.</text>
</comment>
<evidence type="ECO:0000256" key="13">
    <source>
        <dbReference type="ARBA" id="ARBA00048797"/>
    </source>
</evidence>
<dbReference type="GO" id="GO:0005829">
    <property type="term" value="C:cytosol"/>
    <property type="evidence" value="ECO:0007669"/>
    <property type="project" value="UniProtKB-SubCell"/>
</dbReference>
<gene>
    <name evidence="17" type="ORF">PODLI_1B011941</name>
</gene>
<keyword evidence="8" id="KW-0808">Transferase</keyword>
<dbReference type="Pfam" id="PF18706">
    <property type="entry name" value="ISPD_C"/>
    <property type="match status" value="1"/>
</dbReference>
<dbReference type="Pfam" id="PF01128">
    <property type="entry name" value="IspD"/>
    <property type="match status" value="1"/>
</dbReference>
<evidence type="ECO:0000256" key="4">
    <source>
        <dbReference type="ARBA" id="ARBA00011738"/>
    </source>
</evidence>
<evidence type="ECO:0000256" key="5">
    <source>
        <dbReference type="ARBA" id="ARBA00012488"/>
    </source>
</evidence>
<dbReference type="GO" id="GO:0047349">
    <property type="term" value="F:D-ribitol-5-phosphate cytidylyltransferase activity"/>
    <property type="evidence" value="ECO:0007669"/>
    <property type="project" value="UniProtKB-EC"/>
</dbReference>
<evidence type="ECO:0000256" key="15">
    <source>
        <dbReference type="ARBA" id="ARBA00049484"/>
    </source>
</evidence>
<dbReference type="EMBL" id="OX395137">
    <property type="protein sequence ID" value="CAI5788631.1"/>
    <property type="molecule type" value="Genomic_DNA"/>
</dbReference>
<reference evidence="17" key="1">
    <citation type="submission" date="2022-12" db="EMBL/GenBank/DDBJ databases">
        <authorList>
            <person name="Alioto T."/>
            <person name="Alioto T."/>
            <person name="Gomez Garrido J."/>
        </authorList>
    </citation>
    <scope>NUCLEOTIDE SEQUENCE</scope>
</reference>
<comment type="function">
    <text evidence="12">Cytidylyltransferase required for protein O-linked mannosylation. Catalyzes the formation of CDP-ribitol nucleotide sugar from D-ribitol 5-phosphate. CDP-ribitol is a substrate of FKTN during the biosynthesis of the phosphorylated O-mannosyl trisaccharide (N-acetylgalactosamine-beta-3-N-acetylglucosamine-beta-4-(phosphate-6-)mannose), a carbohydrate structure present in alpha-dystroglycan (DAG1), which is required for binding laminin G-like domain-containing extracellular proteins with high affinity. Shows activity toward other pentose phosphate sugars and mediates formation of CDP-ribulose or CDP-ribose using CTP and ribulose-5-phosphate or ribose-5-phosphate, respectively. Not involved in dolichol production.</text>
</comment>
<comment type="catalytic activity">
    <reaction evidence="15">
        <text>D-ribitol 5-phosphate + CTP + H(+) = CDP-L-ribitol + diphosphate</text>
        <dbReference type="Rhea" id="RHEA:12456"/>
        <dbReference type="ChEBI" id="CHEBI:15378"/>
        <dbReference type="ChEBI" id="CHEBI:33019"/>
        <dbReference type="ChEBI" id="CHEBI:37563"/>
        <dbReference type="ChEBI" id="CHEBI:57608"/>
        <dbReference type="ChEBI" id="CHEBI:57695"/>
        <dbReference type="EC" id="2.7.7.40"/>
    </reaction>
</comment>
<evidence type="ECO:0000313" key="18">
    <source>
        <dbReference type="Proteomes" id="UP001178461"/>
    </source>
</evidence>
<dbReference type="GO" id="GO:0008299">
    <property type="term" value="P:isoprenoid biosynthetic process"/>
    <property type="evidence" value="ECO:0007669"/>
    <property type="project" value="InterPro"/>
</dbReference>
<dbReference type="InterPro" id="IPR040635">
    <property type="entry name" value="ISPD_C"/>
</dbReference>
<keyword evidence="9 17" id="KW-0548">Nucleotidyltransferase</keyword>
<accession>A0AA35L2D6</accession>
<comment type="subunit">
    <text evidence="4">Homodimer.</text>
</comment>
<dbReference type="CDD" id="cd02516">
    <property type="entry name" value="CDP-ME_synthetase"/>
    <property type="match status" value="1"/>
</dbReference>
<dbReference type="InterPro" id="IPR029044">
    <property type="entry name" value="Nucleotide-diphossugar_trans"/>
</dbReference>
<keyword evidence="7" id="KW-0963">Cytoplasm</keyword>
<dbReference type="Gene3D" id="3.90.550.10">
    <property type="entry name" value="Spore Coat Polysaccharide Biosynthesis Protein SpsA, Chain A"/>
    <property type="match status" value="1"/>
</dbReference>
<evidence type="ECO:0000256" key="7">
    <source>
        <dbReference type="ARBA" id="ARBA00022490"/>
    </source>
</evidence>
<evidence type="ECO:0000256" key="9">
    <source>
        <dbReference type="ARBA" id="ARBA00022695"/>
    </source>
</evidence>
<comment type="catalytic activity">
    <reaction evidence="13">
        <text>D-ribulose 5-phosphate + CTP + H(+) = CDP-D-ribulose + diphosphate</text>
        <dbReference type="Rhea" id="RHEA:53612"/>
        <dbReference type="ChEBI" id="CHEBI:15378"/>
        <dbReference type="ChEBI" id="CHEBI:33019"/>
        <dbReference type="ChEBI" id="CHEBI:37563"/>
        <dbReference type="ChEBI" id="CHEBI:58121"/>
        <dbReference type="ChEBI" id="CHEBI:137524"/>
    </reaction>
</comment>
<evidence type="ECO:0000256" key="1">
    <source>
        <dbReference type="ARBA" id="ARBA00004514"/>
    </source>
</evidence>